<evidence type="ECO:0000256" key="3">
    <source>
        <dbReference type="PROSITE-ProRule" id="PRU00059"/>
    </source>
</evidence>
<dbReference type="SMART" id="SM00042">
    <property type="entry name" value="CUB"/>
    <property type="match status" value="2"/>
</dbReference>
<reference evidence="6" key="1">
    <citation type="submission" date="2019-08" db="EMBL/GenBank/DDBJ databases">
        <title>The improved chromosome-level genome for the pearl oyster Pinctada fucata martensii using PacBio sequencing and Hi-C.</title>
        <authorList>
            <person name="Zheng Z."/>
        </authorList>
    </citation>
    <scope>NUCLEOTIDE SEQUENCE</scope>
    <source>
        <strain evidence="6">ZZ-2019</strain>
        <tissue evidence="6">Adductor muscle</tissue>
    </source>
</reference>
<evidence type="ECO:0000256" key="1">
    <source>
        <dbReference type="ARBA" id="ARBA00022737"/>
    </source>
</evidence>
<organism evidence="6 7">
    <name type="scientific">Pinctada imbricata</name>
    <name type="common">Atlantic pearl-oyster</name>
    <name type="synonym">Pinctada martensii</name>
    <dbReference type="NCBI Taxonomy" id="66713"/>
    <lineage>
        <taxon>Eukaryota</taxon>
        <taxon>Metazoa</taxon>
        <taxon>Spiralia</taxon>
        <taxon>Lophotrochozoa</taxon>
        <taxon>Mollusca</taxon>
        <taxon>Bivalvia</taxon>
        <taxon>Autobranchia</taxon>
        <taxon>Pteriomorphia</taxon>
        <taxon>Pterioida</taxon>
        <taxon>Pterioidea</taxon>
        <taxon>Pteriidae</taxon>
        <taxon>Pinctada</taxon>
    </lineage>
</organism>
<name>A0AA89C4W3_PINIB</name>
<dbReference type="PANTHER" id="PTHR24251:SF37">
    <property type="entry name" value="CUB DOMAIN-CONTAINING PROTEIN"/>
    <property type="match status" value="1"/>
</dbReference>
<evidence type="ECO:0000256" key="2">
    <source>
        <dbReference type="ARBA" id="ARBA00023157"/>
    </source>
</evidence>
<gene>
    <name evidence="6" type="ORF">FSP39_012782</name>
</gene>
<evidence type="ECO:0000256" key="4">
    <source>
        <dbReference type="SAM" id="Phobius"/>
    </source>
</evidence>
<feature type="domain" description="CUB" evidence="5">
    <location>
        <begin position="191"/>
        <end position="303"/>
    </location>
</feature>
<dbReference type="InterPro" id="IPR035914">
    <property type="entry name" value="Sperma_CUB_dom_sf"/>
</dbReference>
<keyword evidence="4" id="KW-0812">Transmembrane</keyword>
<sequence length="659" mass="74187">MTKSEIPPIKKTDNCYEDIDINKTQLFNEYFITQSTVDDSGVDLPPLTYNQTCSIDNIDITETDVKDVLDNLDISKATGPDGINPRLLKEASSQLCGPLSKFFNRSLEIAKYPSVWKEANVSPIYKKDDPSLLTEEVNGANSTVWNFPCTTSDDGDGFVRKLFQGTRMFLKFNMPEGRRHKVDYEFSWTACGARITSRTGTIHSPFYPGYYPIQQTCAYIIDAASGSNVILDFTELDLVQGEDCEDSIKVYDGINSNGRLLQYIRGSAIPASIVSSSSRMYITFNPTCNHVSGKGFLAKWQVCGSVTNEEDGELLTPRYPQTYLRNIRCMTTITTTPGKIVNLMFEDFSVGSDIGGQCINDYVEISDGFVLQSTLIGRYCGARTTFMINSTSNTLNVLLVSTSDRNLGFRGYKAKYHSLIKGELTTTTPIPDNTTIVYSYVQDPDYFSDTSIIVTVVLVLIPVLLIVTMVTLYVYTSIIVTVVLVLIAVLLIVAVVTLYIFLRRKKPPLIIPEQKIVVPPSPGKPNDEILNFRENTQLIDIYKGINSKSPTLQEQLRDRRRSTSFLPRDIYSQPHRHRKESIPEMESELAAPPMVEKPDVEMRMPNITVYDADDYAKVNKRQEKVSEDFGTFGKKRGYNNQAYTEGNLQIRESKDMMYL</sequence>
<dbReference type="Gene3D" id="2.60.120.290">
    <property type="entry name" value="Spermadhesin, CUB domain"/>
    <property type="match status" value="2"/>
</dbReference>
<proteinExistence type="predicted"/>
<evidence type="ECO:0000313" key="6">
    <source>
        <dbReference type="EMBL" id="KAK3106102.1"/>
    </source>
</evidence>
<keyword evidence="1" id="KW-0677">Repeat</keyword>
<keyword evidence="4" id="KW-1133">Transmembrane helix</keyword>
<dbReference type="AlphaFoldDB" id="A0AA89C4W3"/>
<dbReference type="InterPro" id="IPR000859">
    <property type="entry name" value="CUB_dom"/>
</dbReference>
<protein>
    <recommendedName>
        <fullName evidence="5">CUB domain-containing protein</fullName>
    </recommendedName>
</protein>
<dbReference type="PROSITE" id="PS01180">
    <property type="entry name" value="CUB"/>
    <property type="match status" value="2"/>
</dbReference>
<feature type="transmembrane region" description="Helical" evidence="4">
    <location>
        <begin position="452"/>
        <end position="472"/>
    </location>
</feature>
<keyword evidence="7" id="KW-1185">Reference proteome</keyword>
<evidence type="ECO:0000259" key="5">
    <source>
        <dbReference type="PROSITE" id="PS01180"/>
    </source>
</evidence>
<comment type="caution">
    <text evidence="6">The sequence shown here is derived from an EMBL/GenBank/DDBJ whole genome shotgun (WGS) entry which is preliminary data.</text>
</comment>
<feature type="transmembrane region" description="Helical" evidence="4">
    <location>
        <begin position="478"/>
        <end position="502"/>
    </location>
</feature>
<feature type="domain" description="CUB" evidence="5">
    <location>
        <begin position="303"/>
        <end position="419"/>
    </location>
</feature>
<dbReference type="Proteomes" id="UP001186944">
    <property type="component" value="Unassembled WGS sequence"/>
</dbReference>
<dbReference type="PANTHER" id="PTHR24251">
    <property type="entry name" value="OVOCHYMASE-RELATED"/>
    <property type="match status" value="1"/>
</dbReference>
<dbReference type="SUPFAM" id="SSF49854">
    <property type="entry name" value="Spermadhesin, CUB domain"/>
    <property type="match status" value="2"/>
</dbReference>
<comment type="caution">
    <text evidence="3">Lacks conserved residue(s) required for the propagation of feature annotation.</text>
</comment>
<evidence type="ECO:0000313" key="7">
    <source>
        <dbReference type="Proteomes" id="UP001186944"/>
    </source>
</evidence>
<dbReference type="CDD" id="cd00041">
    <property type="entry name" value="CUB"/>
    <property type="match status" value="2"/>
</dbReference>
<keyword evidence="4" id="KW-0472">Membrane</keyword>
<accession>A0AA89C4W3</accession>
<dbReference type="Pfam" id="PF00431">
    <property type="entry name" value="CUB"/>
    <property type="match status" value="2"/>
</dbReference>
<dbReference type="EMBL" id="VSWD01000003">
    <property type="protein sequence ID" value="KAK3106102.1"/>
    <property type="molecule type" value="Genomic_DNA"/>
</dbReference>
<dbReference type="FunFam" id="2.60.120.290:FF:000005">
    <property type="entry name" value="Procollagen C-endopeptidase enhancer 1"/>
    <property type="match status" value="2"/>
</dbReference>
<keyword evidence="2" id="KW-1015">Disulfide bond</keyword>